<evidence type="ECO:0000256" key="6">
    <source>
        <dbReference type="ARBA" id="ARBA00022679"/>
    </source>
</evidence>
<keyword evidence="8" id="KW-0408">Iron</keyword>
<evidence type="ECO:0000256" key="10">
    <source>
        <dbReference type="NCBIfam" id="TIGR00550"/>
    </source>
</evidence>
<comment type="cofactor">
    <cofactor evidence="1">
        <name>[4Fe-4S] cluster</name>
        <dbReference type="ChEBI" id="CHEBI:49883"/>
    </cofactor>
</comment>
<dbReference type="UniPathway" id="UPA00253">
    <property type="reaction ID" value="UER00327"/>
</dbReference>
<dbReference type="NCBIfam" id="TIGR00550">
    <property type="entry name" value="nadA"/>
    <property type="match status" value="1"/>
</dbReference>
<dbReference type="GO" id="GO:0046872">
    <property type="term" value="F:metal ion binding"/>
    <property type="evidence" value="ECO:0007669"/>
    <property type="project" value="UniProtKB-KW"/>
</dbReference>
<dbReference type="GO" id="GO:0008987">
    <property type="term" value="F:quinolinate synthetase A activity"/>
    <property type="evidence" value="ECO:0007669"/>
    <property type="project" value="UniProtKB-UniRule"/>
</dbReference>
<dbReference type="GO" id="GO:0051539">
    <property type="term" value="F:4 iron, 4 sulfur cluster binding"/>
    <property type="evidence" value="ECO:0007669"/>
    <property type="project" value="UniProtKB-KW"/>
</dbReference>
<sequence>MNLEILDTPAAVEEDPLDLMDEIDRLKQERNATILAHYYVDGDLQEIADFTGDSLKLARDATRVQTPIIVFCGVHFMGESAKILNPEKTVLMPDLLAGCSLAESCPADKLAAYQRQLRAEGHDFQTVAYINTSAAVKSLSDWIVTSGNAREIIDRVPADKEILFVPDQHLGRYLSEVTGRNMILWPGACMVHEIFSVQDLLRAKRNYPGAVVLAHPECPRAILEHADVIAGTEKMRKHVASVAEPTVFLVATEANMIYPLQKTAPQHTYIPVPGLMESTGETCACNRCPHMARNTLAKVRDCLKHRRPEIVWQPYFEKAREVLRRSLLE</sequence>
<dbReference type="SUPFAM" id="SSF142754">
    <property type="entry name" value="NadA-like"/>
    <property type="match status" value="1"/>
</dbReference>
<keyword evidence="4" id="KW-0004">4Fe-4S</keyword>
<dbReference type="GO" id="GO:0005829">
    <property type="term" value="C:cytosol"/>
    <property type="evidence" value="ECO:0007669"/>
    <property type="project" value="TreeGrafter"/>
</dbReference>
<keyword evidence="6" id="KW-0808">Transferase</keyword>
<evidence type="ECO:0000256" key="5">
    <source>
        <dbReference type="ARBA" id="ARBA00022642"/>
    </source>
</evidence>
<comment type="pathway">
    <text evidence="2">Cofactor biosynthesis; NAD(+) biosynthesis; quinolinate from iminoaspartate: step 1/1.</text>
</comment>
<evidence type="ECO:0000256" key="2">
    <source>
        <dbReference type="ARBA" id="ARBA00005065"/>
    </source>
</evidence>
<evidence type="ECO:0000256" key="3">
    <source>
        <dbReference type="ARBA" id="ARBA00012669"/>
    </source>
</evidence>
<evidence type="ECO:0000313" key="11">
    <source>
        <dbReference type="EMBL" id="HGT38222.1"/>
    </source>
</evidence>
<evidence type="ECO:0000256" key="9">
    <source>
        <dbReference type="ARBA" id="ARBA00023014"/>
    </source>
</evidence>
<evidence type="ECO:0000256" key="4">
    <source>
        <dbReference type="ARBA" id="ARBA00022485"/>
    </source>
</evidence>
<dbReference type="InterPro" id="IPR036094">
    <property type="entry name" value="NadA_sf"/>
</dbReference>
<dbReference type="NCBIfam" id="NF006878">
    <property type="entry name" value="PRK09375.1-2"/>
    <property type="match status" value="1"/>
</dbReference>
<dbReference type="PANTHER" id="PTHR30573">
    <property type="entry name" value="QUINOLINATE SYNTHETASE A"/>
    <property type="match status" value="1"/>
</dbReference>
<reference evidence="11" key="1">
    <citation type="journal article" date="2020" name="mSystems">
        <title>Genome- and Community-Level Interaction Insights into Carbon Utilization and Element Cycling Functions of Hydrothermarchaeota in Hydrothermal Sediment.</title>
        <authorList>
            <person name="Zhou Z."/>
            <person name="Liu Y."/>
            <person name="Xu W."/>
            <person name="Pan J."/>
            <person name="Luo Z.H."/>
            <person name="Li M."/>
        </authorList>
    </citation>
    <scope>NUCLEOTIDE SEQUENCE [LARGE SCALE GENOMIC DNA]</scope>
    <source>
        <strain evidence="11">SpSt-508</strain>
    </source>
</reference>
<accession>A0A7C4LIW2</accession>
<evidence type="ECO:0000256" key="1">
    <source>
        <dbReference type="ARBA" id="ARBA00001966"/>
    </source>
</evidence>
<keyword evidence="5" id="KW-0662">Pyridine nucleotide biosynthesis</keyword>
<dbReference type="EC" id="2.5.1.72" evidence="3 10"/>
<organism evidence="11">
    <name type="scientific">Schlesneria paludicola</name>
    <dbReference type="NCBI Taxonomy" id="360056"/>
    <lineage>
        <taxon>Bacteria</taxon>
        <taxon>Pseudomonadati</taxon>
        <taxon>Planctomycetota</taxon>
        <taxon>Planctomycetia</taxon>
        <taxon>Planctomycetales</taxon>
        <taxon>Planctomycetaceae</taxon>
        <taxon>Schlesneria</taxon>
    </lineage>
</organism>
<gene>
    <name evidence="11" type="primary">nadA</name>
    <name evidence="11" type="ORF">ENS64_03000</name>
</gene>
<comment type="caution">
    <text evidence="11">The sequence shown here is derived from an EMBL/GenBank/DDBJ whole genome shotgun (WGS) entry which is preliminary data.</text>
</comment>
<dbReference type="EMBL" id="DSVQ01000006">
    <property type="protein sequence ID" value="HGT38222.1"/>
    <property type="molecule type" value="Genomic_DNA"/>
</dbReference>
<protein>
    <recommendedName>
        <fullName evidence="3 10">Quinolinate synthase</fullName>
        <ecNumber evidence="3 10">2.5.1.72</ecNumber>
    </recommendedName>
</protein>
<name>A0A7C4LIW2_9PLAN</name>
<dbReference type="Gene3D" id="3.40.50.10800">
    <property type="entry name" value="NadA-like"/>
    <property type="match status" value="3"/>
</dbReference>
<dbReference type="PANTHER" id="PTHR30573:SF0">
    <property type="entry name" value="QUINOLINATE SYNTHASE, CHLOROPLASTIC"/>
    <property type="match status" value="1"/>
</dbReference>
<evidence type="ECO:0000256" key="8">
    <source>
        <dbReference type="ARBA" id="ARBA00023004"/>
    </source>
</evidence>
<dbReference type="Pfam" id="PF02445">
    <property type="entry name" value="NadA"/>
    <property type="match status" value="1"/>
</dbReference>
<dbReference type="AlphaFoldDB" id="A0A7C4LIW2"/>
<evidence type="ECO:0000256" key="7">
    <source>
        <dbReference type="ARBA" id="ARBA00022723"/>
    </source>
</evidence>
<keyword evidence="7" id="KW-0479">Metal-binding</keyword>
<dbReference type="GO" id="GO:0034628">
    <property type="term" value="P:'de novo' NAD+ biosynthetic process from L-aspartate"/>
    <property type="evidence" value="ECO:0007669"/>
    <property type="project" value="TreeGrafter"/>
</dbReference>
<keyword evidence="9" id="KW-0411">Iron-sulfur</keyword>
<proteinExistence type="predicted"/>
<dbReference type="InterPro" id="IPR003473">
    <property type="entry name" value="NadA"/>
</dbReference>